<evidence type="ECO:0000256" key="3">
    <source>
        <dbReference type="ARBA" id="ARBA00023163"/>
    </source>
</evidence>
<dbReference type="AlphaFoldDB" id="A0A1M5XXF0"/>
<evidence type="ECO:0000259" key="4">
    <source>
        <dbReference type="PROSITE" id="PS51077"/>
    </source>
</evidence>
<dbReference type="GO" id="GO:0045892">
    <property type="term" value="P:negative regulation of DNA-templated transcription"/>
    <property type="evidence" value="ECO:0007669"/>
    <property type="project" value="TreeGrafter"/>
</dbReference>
<dbReference type="InterPro" id="IPR036388">
    <property type="entry name" value="WH-like_DNA-bd_sf"/>
</dbReference>
<name>A0A1M5XXF0_9BURK</name>
<dbReference type="InterPro" id="IPR005471">
    <property type="entry name" value="Tscrpt_reg_IclR_N"/>
</dbReference>
<dbReference type="PANTHER" id="PTHR30136">
    <property type="entry name" value="HELIX-TURN-HELIX TRANSCRIPTIONAL REGULATOR, ICLR FAMILY"/>
    <property type="match status" value="1"/>
</dbReference>
<keyword evidence="7" id="KW-1185">Reference proteome</keyword>
<dbReference type="InterPro" id="IPR029016">
    <property type="entry name" value="GAF-like_dom_sf"/>
</dbReference>
<dbReference type="Proteomes" id="UP000184226">
    <property type="component" value="Unassembled WGS sequence"/>
</dbReference>
<dbReference type="InterPro" id="IPR050707">
    <property type="entry name" value="HTH_MetabolicPath_Reg"/>
</dbReference>
<dbReference type="SMART" id="SM00346">
    <property type="entry name" value="HTH_ICLR"/>
    <property type="match status" value="1"/>
</dbReference>
<evidence type="ECO:0000256" key="2">
    <source>
        <dbReference type="ARBA" id="ARBA00023125"/>
    </source>
</evidence>
<dbReference type="InterPro" id="IPR014757">
    <property type="entry name" value="Tscrpt_reg_IclR_C"/>
</dbReference>
<dbReference type="InterPro" id="IPR036390">
    <property type="entry name" value="WH_DNA-bd_sf"/>
</dbReference>
<dbReference type="PANTHER" id="PTHR30136:SF35">
    <property type="entry name" value="HTH-TYPE TRANSCRIPTIONAL REGULATOR RV1719"/>
    <property type="match status" value="1"/>
</dbReference>
<proteinExistence type="predicted"/>
<accession>A0A1M5XXF0</accession>
<dbReference type="PROSITE" id="PS51078">
    <property type="entry name" value="ICLR_ED"/>
    <property type="match status" value="1"/>
</dbReference>
<dbReference type="Pfam" id="PF09339">
    <property type="entry name" value="HTH_IclR"/>
    <property type="match status" value="1"/>
</dbReference>
<dbReference type="SUPFAM" id="SSF46785">
    <property type="entry name" value="Winged helix' DNA-binding domain"/>
    <property type="match status" value="1"/>
</dbReference>
<dbReference type="EMBL" id="FQXE01000007">
    <property type="protein sequence ID" value="SHI04359.1"/>
    <property type="molecule type" value="Genomic_DNA"/>
</dbReference>
<evidence type="ECO:0000313" key="6">
    <source>
        <dbReference type="EMBL" id="SHI04359.1"/>
    </source>
</evidence>
<sequence length="256" mass="28392">MSLPTPAQKPATVVGIERLLDIFEAFQLSQRPLSLTDLAEAANIPKSTCHAIVATLSSRGYLYSLSRPRALYPTKRMYDVALDILKKDPFLERATPLLERLRDTSRETVILGKRQGDSVVYLQVIESLQSIRYSAKTGDIKPMHSSSIGKALLGSLKETELRHWLAEKPLPAITSSTITDPEKLADDILQSRQLGYFQTRGENVSDVWAVSAFLKVDKETFAIAIAGPKHRMEASLPECAHLLVATCSFLSHTLCR</sequence>
<dbReference type="SUPFAM" id="SSF55781">
    <property type="entry name" value="GAF domain-like"/>
    <property type="match status" value="1"/>
</dbReference>
<feature type="domain" description="HTH iclR-type" evidence="4">
    <location>
        <begin position="13"/>
        <end position="82"/>
    </location>
</feature>
<protein>
    <submittedName>
        <fullName evidence="6">Transcriptional regulator, IclR family</fullName>
    </submittedName>
</protein>
<organism evidence="6 7">
    <name type="scientific">Pollutimonas bauzanensis</name>
    <dbReference type="NCBI Taxonomy" id="658167"/>
    <lineage>
        <taxon>Bacteria</taxon>
        <taxon>Pseudomonadati</taxon>
        <taxon>Pseudomonadota</taxon>
        <taxon>Betaproteobacteria</taxon>
        <taxon>Burkholderiales</taxon>
        <taxon>Alcaligenaceae</taxon>
        <taxon>Pollutimonas</taxon>
    </lineage>
</organism>
<evidence type="ECO:0000259" key="5">
    <source>
        <dbReference type="PROSITE" id="PS51078"/>
    </source>
</evidence>
<evidence type="ECO:0000256" key="1">
    <source>
        <dbReference type="ARBA" id="ARBA00023015"/>
    </source>
</evidence>
<keyword evidence="3" id="KW-0804">Transcription</keyword>
<evidence type="ECO:0000313" key="7">
    <source>
        <dbReference type="Proteomes" id="UP000184226"/>
    </source>
</evidence>
<dbReference type="PROSITE" id="PS51077">
    <property type="entry name" value="HTH_ICLR"/>
    <property type="match status" value="1"/>
</dbReference>
<keyword evidence="1" id="KW-0805">Transcription regulation</keyword>
<reference evidence="6 7" key="1">
    <citation type="submission" date="2016-11" db="EMBL/GenBank/DDBJ databases">
        <authorList>
            <person name="Jaros S."/>
            <person name="Januszkiewicz K."/>
            <person name="Wedrychowicz H."/>
        </authorList>
    </citation>
    <scope>NUCLEOTIDE SEQUENCE [LARGE SCALE GENOMIC DNA]</scope>
    <source>
        <strain evidence="6 7">CGMCC 1.10190</strain>
    </source>
</reference>
<gene>
    <name evidence="6" type="ORF">SAMN04488135_107197</name>
</gene>
<feature type="domain" description="IclR-ED" evidence="5">
    <location>
        <begin position="76"/>
        <end position="256"/>
    </location>
</feature>
<dbReference type="Pfam" id="PF01614">
    <property type="entry name" value="IclR_C"/>
    <property type="match status" value="1"/>
</dbReference>
<dbReference type="Gene3D" id="1.10.10.10">
    <property type="entry name" value="Winged helix-like DNA-binding domain superfamily/Winged helix DNA-binding domain"/>
    <property type="match status" value="1"/>
</dbReference>
<dbReference type="GO" id="GO:0003677">
    <property type="term" value="F:DNA binding"/>
    <property type="evidence" value="ECO:0007669"/>
    <property type="project" value="UniProtKB-KW"/>
</dbReference>
<keyword evidence="2" id="KW-0238">DNA-binding</keyword>
<dbReference type="OrthoDB" id="8994386at2"/>
<dbReference type="STRING" id="658167.SAMN04488135_107197"/>
<dbReference type="Gene3D" id="3.30.450.40">
    <property type="match status" value="1"/>
</dbReference>
<dbReference type="GO" id="GO:0003700">
    <property type="term" value="F:DNA-binding transcription factor activity"/>
    <property type="evidence" value="ECO:0007669"/>
    <property type="project" value="TreeGrafter"/>
</dbReference>